<feature type="region of interest" description="Disordered" evidence="1">
    <location>
        <begin position="96"/>
        <end position="125"/>
    </location>
</feature>
<evidence type="ECO:0000313" key="3">
    <source>
        <dbReference type="Proteomes" id="UP001424741"/>
    </source>
</evidence>
<proteinExistence type="predicted"/>
<comment type="caution">
    <text evidence="2">The sequence shown here is derived from an EMBL/GenBank/DDBJ whole genome shotgun (WGS) entry which is preliminary data.</text>
</comment>
<evidence type="ECO:0000313" key="2">
    <source>
        <dbReference type="EMBL" id="GAA5496338.1"/>
    </source>
</evidence>
<accession>A0ABP9V0W3</accession>
<sequence>MSLFDFFFPEEAQASHMRRLADVASRSEMQTRMARARQEQAGMSSAKRIEALEGEVAQLAIIVEALLEKLSDDGTLTRSQLAQKVAEIDARDGVIDGKITPHEPVKKEPVKKKPFKPKLIIPKSD</sequence>
<organism evidence="2 3">
    <name type="scientific">Rubritalea halochordaticola</name>
    <dbReference type="NCBI Taxonomy" id="714537"/>
    <lineage>
        <taxon>Bacteria</taxon>
        <taxon>Pseudomonadati</taxon>
        <taxon>Verrucomicrobiota</taxon>
        <taxon>Verrucomicrobiia</taxon>
        <taxon>Verrucomicrobiales</taxon>
        <taxon>Rubritaleaceae</taxon>
        <taxon>Rubritalea</taxon>
    </lineage>
</organism>
<name>A0ABP9V0W3_9BACT</name>
<evidence type="ECO:0000256" key="1">
    <source>
        <dbReference type="SAM" id="MobiDB-lite"/>
    </source>
</evidence>
<keyword evidence="3" id="KW-1185">Reference proteome</keyword>
<dbReference type="EMBL" id="BAABRL010000008">
    <property type="protein sequence ID" value="GAA5496338.1"/>
    <property type="molecule type" value="Genomic_DNA"/>
</dbReference>
<gene>
    <name evidence="2" type="ORF">Rhal01_02521</name>
</gene>
<dbReference type="RefSeq" id="WP_346189023.1">
    <property type="nucleotide sequence ID" value="NZ_BAABRL010000008.1"/>
</dbReference>
<reference evidence="2 3" key="1">
    <citation type="submission" date="2024-02" db="EMBL/GenBank/DDBJ databases">
        <title>Rubritalea halochordaticola NBRC 107102.</title>
        <authorList>
            <person name="Ichikawa N."/>
            <person name="Katano-Makiyama Y."/>
            <person name="Hidaka K."/>
        </authorList>
    </citation>
    <scope>NUCLEOTIDE SEQUENCE [LARGE SCALE GENOMIC DNA]</scope>
    <source>
        <strain evidence="2 3">NBRC 107102</strain>
    </source>
</reference>
<feature type="compositionally biased region" description="Basic and acidic residues" evidence="1">
    <location>
        <begin position="96"/>
        <end position="108"/>
    </location>
</feature>
<protein>
    <submittedName>
        <fullName evidence="2">Uncharacterized protein</fullName>
    </submittedName>
</protein>
<dbReference type="Proteomes" id="UP001424741">
    <property type="component" value="Unassembled WGS sequence"/>
</dbReference>